<dbReference type="Proteomes" id="UP000467236">
    <property type="component" value="Chromosome"/>
</dbReference>
<reference evidence="1 2" key="1">
    <citation type="journal article" date="2019" name="Emerg. Microbes Infect.">
        <title>Comprehensive subspecies identification of 175 nontuberculous mycobacteria species based on 7547 genomic profiles.</title>
        <authorList>
            <person name="Matsumoto Y."/>
            <person name="Kinjo T."/>
            <person name="Motooka D."/>
            <person name="Nabeya D."/>
            <person name="Jung N."/>
            <person name="Uechi K."/>
            <person name="Horii T."/>
            <person name="Iida T."/>
            <person name="Fujita J."/>
            <person name="Nakamura S."/>
        </authorList>
    </citation>
    <scope>NUCLEOTIDE SEQUENCE [LARGE SCALE GENOMIC DNA]</scope>
    <source>
        <strain evidence="1 2">JCM 14233</strain>
    </source>
</reference>
<keyword evidence="2" id="KW-1185">Reference proteome</keyword>
<dbReference type="EMBL" id="AP022575">
    <property type="protein sequence ID" value="BBX75425.1"/>
    <property type="molecule type" value="Genomic_DNA"/>
</dbReference>
<protein>
    <submittedName>
        <fullName evidence="1">Uncharacterized protein</fullName>
    </submittedName>
</protein>
<accession>A0A7I7MTC3</accession>
<evidence type="ECO:0000313" key="1">
    <source>
        <dbReference type="EMBL" id="BBX75425.1"/>
    </source>
</evidence>
<dbReference type="AlphaFoldDB" id="A0A7I7MTC3"/>
<dbReference type="OrthoDB" id="8117292at2"/>
<dbReference type="RefSeq" id="WP_083046760.1">
    <property type="nucleotide sequence ID" value="NZ_JACKTO010000047.1"/>
</dbReference>
<dbReference type="KEGG" id="mshj:MSHI_33310"/>
<proteinExistence type="predicted"/>
<sequence length="88" mass="9821">MAVSARRYREPKTGRQRGGLGLQRAADVLDLLEHDPNRAVVADWLDDHGWRATAHTAQDEIRRLGRWVAGVPAVVENAVAELVTAERR</sequence>
<organism evidence="1 2">
    <name type="scientific">Mycobacterium shinjukuense</name>
    <dbReference type="NCBI Taxonomy" id="398694"/>
    <lineage>
        <taxon>Bacteria</taxon>
        <taxon>Bacillati</taxon>
        <taxon>Actinomycetota</taxon>
        <taxon>Actinomycetes</taxon>
        <taxon>Mycobacteriales</taxon>
        <taxon>Mycobacteriaceae</taxon>
        <taxon>Mycobacterium</taxon>
    </lineage>
</organism>
<dbReference type="Gene3D" id="3.40.50.150">
    <property type="entry name" value="Vaccinia Virus protein VP39"/>
    <property type="match status" value="1"/>
</dbReference>
<evidence type="ECO:0000313" key="2">
    <source>
        <dbReference type="Proteomes" id="UP000467236"/>
    </source>
</evidence>
<name>A0A7I7MTC3_9MYCO</name>
<dbReference type="InterPro" id="IPR029063">
    <property type="entry name" value="SAM-dependent_MTases_sf"/>
</dbReference>
<gene>
    <name evidence="1" type="ORF">MSHI_33310</name>
</gene>